<dbReference type="GO" id="GO:0009306">
    <property type="term" value="P:protein secretion"/>
    <property type="evidence" value="ECO:0007669"/>
    <property type="project" value="TreeGrafter"/>
</dbReference>
<dbReference type="GO" id="GO:0005794">
    <property type="term" value="C:Golgi apparatus"/>
    <property type="evidence" value="ECO:0007669"/>
    <property type="project" value="TreeGrafter"/>
</dbReference>
<evidence type="ECO:0000313" key="3">
    <source>
        <dbReference type="Proteomes" id="UP000886653"/>
    </source>
</evidence>
<proteinExistence type="predicted"/>
<dbReference type="Pfam" id="PF05742">
    <property type="entry name" value="TANGO2"/>
    <property type="match status" value="1"/>
</dbReference>
<dbReference type="PANTHER" id="PTHR17985">
    <property type="entry name" value="SER/THR-RICH PROTEIN T10 IN DGCR REGION"/>
    <property type="match status" value="1"/>
</dbReference>
<keyword evidence="3" id="KW-1185">Reference proteome</keyword>
<dbReference type="Proteomes" id="UP000886653">
    <property type="component" value="Unassembled WGS sequence"/>
</dbReference>
<dbReference type="AlphaFoldDB" id="A0A9P6N9F9"/>
<name>A0A9P6N9F9_9BASI</name>
<evidence type="ECO:0000313" key="2">
    <source>
        <dbReference type="EMBL" id="KAG0142064.1"/>
    </source>
</evidence>
<dbReference type="OrthoDB" id="191601at2759"/>
<dbReference type="InterPro" id="IPR008551">
    <property type="entry name" value="TANGO2"/>
</dbReference>
<accession>A0A9P6N9F9</accession>
<dbReference type="GO" id="GO:0007030">
    <property type="term" value="P:Golgi organization"/>
    <property type="evidence" value="ECO:0007669"/>
    <property type="project" value="TreeGrafter"/>
</dbReference>
<feature type="region of interest" description="Disordered" evidence="1">
    <location>
        <begin position="17"/>
        <end position="39"/>
    </location>
</feature>
<gene>
    <name evidence="2" type="ORF">CROQUDRAFT_717863</name>
</gene>
<dbReference type="PANTHER" id="PTHR17985:SF8">
    <property type="entry name" value="TRANSPORT AND GOLGI ORGANIZATION PROTEIN 2 HOMOLOG"/>
    <property type="match status" value="1"/>
</dbReference>
<organism evidence="2 3">
    <name type="scientific">Cronartium quercuum f. sp. fusiforme G11</name>
    <dbReference type="NCBI Taxonomy" id="708437"/>
    <lineage>
        <taxon>Eukaryota</taxon>
        <taxon>Fungi</taxon>
        <taxon>Dikarya</taxon>
        <taxon>Basidiomycota</taxon>
        <taxon>Pucciniomycotina</taxon>
        <taxon>Pucciniomycetes</taxon>
        <taxon>Pucciniales</taxon>
        <taxon>Coleosporiaceae</taxon>
        <taxon>Cronartium</taxon>
    </lineage>
</organism>
<protein>
    <submittedName>
        <fullName evidence="2">Uncharacterized protein</fullName>
    </submittedName>
</protein>
<evidence type="ECO:0000256" key="1">
    <source>
        <dbReference type="SAM" id="MobiDB-lite"/>
    </source>
</evidence>
<comment type="caution">
    <text evidence="2">The sequence shown here is derived from an EMBL/GenBank/DDBJ whole genome shotgun (WGS) entry which is preliminary data.</text>
</comment>
<reference evidence="2" key="1">
    <citation type="submission" date="2013-11" db="EMBL/GenBank/DDBJ databases">
        <title>Genome sequence of the fusiform rust pathogen reveals effectors for host alternation and coevolution with pine.</title>
        <authorList>
            <consortium name="DOE Joint Genome Institute"/>
            <person name="Smith K."/>
            <person name="Pendleton A."/>
            <person name="Kubisiak T."/>
            <person name="Anderson C."/>
            <person name="Salamov A."/>
            <person name="Aerts A."/>
            <person name="Riley R."/>
            <person name="Clum A."/>
            <person name="Lindquist E."/>
            <person name="Ence D."/>
            <person name="Campbell M."/>
            <person name="Kronenberg Z."/>
            <person name="Feau N."/>
            <person name="Dhillon B."/>
            <person name="Hamelin R."/>
            <person name="Burleigh J."/>
            <person name="Smith J."/>
            <person name="Yandell M."/>
            <person name="Nelson C."/>
            <person name="Grigoriev I."/>
            <person name="Davis J."/>
        </authorList>
    </citation>
    <scope>NUCLEOTIDE SEQUENCE</scope>
    <source>
        <strain evidence="2">G11</strain>
    </source>
</reference>
<feature type="compositionally biased region" description="Acidic residues" evidence="1">
    <location>
        <begin position="27"/>
        <end position="36"/>
    </location>
</feature>
<dbReference type="EMBL" id="MU167361">
    <property type="protein sequence ID" value="KAG0142064.1"/>
    <property type="molecule type" value="Genomic_DNA"/>
</dbReference>
<sequence>MRMMKFGFVTNISQNEKNEKEVPELMMNEEDDDDDDKMNRKKLSRGKLVKDFLMGFQNVKTYIKSSSELDKQMDGFNLIVGSLKEEANEIVFGFHSNQSEVKSLDGWNEFENGMSNGIIKDHKSEWEKVRIGKTMLGDLLKERYCKMNDDDQDDDDVDDRLINDLFKILRAEAIADLFIVYSINQIG</sequence>